<reference evidence="2" key="2">
    <citation type="submission" date="2020-02" db="EMBL/GenBank/DDBJ databases">
        <title>Unexpected conservation and global transmission of agrobacterial virulence plasmids.</title>
        <authorList>
            <person name="Weisberg A.J."/>
            <person name="Davis E.W. II"/>
            <person name="Tabima J.R."/>
            <person name="Belcher M.S."/>
            <person name="Miller M."/>
            <person name="Kuo C.-H."/>
            <person name="Loper J.E."/>
            <person name="Grunwald N.J."/>
            <person name="Putnam M.L."/>
            <person name="Chang J.H."/>
        </authorList>
    </citation>
    <scope>NUCLEOTIDE SEQUENCE</scope>
    <source>
        <strain evidence="2">Q15/94</strain>
    </source>
</reference>
<organism evidence="1 3">
    <name type="scientific">Agrobacterium tumefaciens</name>
    <dbReference type="NCBI Taxonomy" id="358"/>
    <lineage>
        <taxon>Bacteria</taxon>
        <taxon>Pseudomonadati</taxon>
        <taxon>Pseudomonadota</taxon>
        <taxon>Alphaproteobacteria</taxon>
        <taxon>Hyphomicrobiales</taxon>
        <taxon>Rhizobiaceae</taxon>
        <taxon>Rhizobium/Agrobacterium group</taxon>
        <taxon>Agrobacterium</taxon>
        <taxon>Agrobacterium tumefaciens complex</taxon>
    </lineage>
</organism>
<dbReference type="InterPro" id="IPR056238">
    <property type="entry name" value="YunG-like"/>
</dbReference>
<dbReference type="AlphaFoldDB" id="A0A1B9V3H5"/>
<accession>A0A1B9V3H5</accession>
<sequence>MQDNAERLYYALRKSWSLETSSLWSRENPARGQGGVTALVVQDIFGGDLAKTVVSGADHFYNIVNGTRWDFTFTQFDIPVGYEDRPATRTEAMARATPLQYAYLSACIRKALGHG</sequence>
<proteinExistence type="predicted"/>
<dbReference type="RefSeq" id="WP_003512467.1">
    <property type="nucleotide sequence ID" value="NZ_CP048464.1"/>
</dbReference>
<dbReference type="EMBL" id="JAAMAY010000005">
    <property type="protein sequence ID" value="NTC27291.1"/>
    <property type="molecule type" value="Genomic_DNA"/>
</dbReference>
<gene>
    <name evidence="1" type="ORF">G6M46_03835</name>
    <name evidence="2" type="ORF">G6M86_09000</name>
</gene>
<name>A0A1B9V3H5_AGRTU</name>
<dbReference type="Pfam" id="PF24585">
    <property type="entry name" value="YunG"/>
    <property type="match status" value="1"/>
</dbReference>
<dbReference type="Proteomes" id="UP000663946">
    <property type="component" value="Chromosome 1"/>
</dbReference>
<dbReference type="OrthoDB" id="9792518at2"/>
<dbReference type="Proteomes" id="UP000702952">
    <property type="component" value="Unassembled WGS sequence"/>
</dbReference>
<dbReference type="EMBL" id="CP049216">
    <property type="protein sequence ID" value="QTG13370.1"/>
    <property type="molecule type" value="Genomic_DNA"/>
</dbReference>
<evidence type="ECO:0000313" key="1">
    <source>
        <dbReference type="EMBL" id="NTC27291.1"/>
    </source>
</evidence>
<evidence type="ECO:0000313" key="2">
    <source>
        <dbReference type="EMBL" id="QTG13370.1"/>
    </source>
</evidence>
<evidence type="ECO:0000313" key="3">
    <source>
        <dbReference type="Proteomes" id="UP000702952"/>
    </source>
</evidence>
<protein>
    <submittedName>
        <fullName evidence="1">Uncharacterized protein</fullName>
    </submittedName>
</protein>
<reference evidence="1" key="1">
    <citation type="journal article" date="2020" name="Science">
        <title>Unexpected conservation and global transmission of agrobacterial virulence plasmids.</title>
        <authorList>
            <person name="Weisberg A.J."/>
            <person name="Davis E.W. 2nd"/>
            <person name="Tabima J."/>
            <person name="Belcher M.S."/>
            <person name="Miller M."/>
            <person name="Kuo C.H."/>
            <person name="Loper J.E."/>
            <person name="Grunwald N.J."/>
            <person name="Putnam M.L."/>
            <person name="Chang J.H."/>
        </authorList>
    </citation>
    <scope>NUCLEOTIDE SEQUENCE</scope>
    <source>
        <strain evidence="1">17-1853-1a</strain>
    </source>
</reference>